<dbReference type="RefSeq" id="WP_130156267.1">
    <property type="nucleotide sequence ID" value="NZ_SGIS01000009.1"/>
</dbReference>
<dbReference type="PANTHER" id="PTHR37315:SF1">
    <property type="entry name" value="UPF0311 PROTEIN BLR7842"/>
    <property type="match status" value="1"/>
</dbReference>
<keyword evidence="3" id="KW-1185">Reference proteome</keyword>
<protein>
    <recommendedName>
        <fullName evidence="1">UPF0311 protein EWE75_08115</fullName>
    </recommendedName>
</protein>
<comment type="caution">
    <text evidence="2">The sequence shown here is derived from an EMBL/GenBank/DDBJ whole genome shotgun (WGS) entry which is preliminary data.</text>
</comment>
<sequence>MAIILGAGLAGAAVTGTSAQAPMPEAPALKFVFTIRAELLPPVEQGTVDGLRKRFIAISGGRVDGPRLHGSVLPGGGDWQTIDAAGRTEVYAHYALKAADGTIIDVVNPGVRIASAEVTERLARGETVDAGAYYFRTTPRFDVAAGPHDWLRRSVFVARGVRKPDHVEIHIFAVE</sequence>
<dbReference type="InterPro" id="IPR020915">
    <property type="entry name" value="UPF0311"/>
</dbReference>
<dbReference type="HAMAP" id="MF_00775">
    <property type="entry name" value="UPF0311"/>
    <property type="match status" value="1"/>
</dbReference>
<gene>
    <name evidence="2" type="ORF">EWE75_08115</name>
</gene>
<organism evidence="2 3">
    <name type="scientific">Sphingomonas populi</name>
    <dbReference type="NCBI Taxonomy" id="2484750"/>
    <lineage>
        <taxon>Bacteria</taxon>
        <taxon>Pseudomonadati</taxon>
        <taxon>Pseudomonadota</taxon>
        <taxon>Alphaproteobacteria</taxon>
        <taxon>Sphingomonadales</taxon>
        <taxon>Sphingomonadaceae</taxon>
        <taxon>Sphingomonas</taxon>
    </lineage>
</organism>
<dbReference type="Pfam" id="PF11578">
    <property type="entry name" value="DUF3237"/>
    <property type="match status" value="1"/>
</dbReference>
<reference evidence="2 3" key="1">
    <citation type="submission" date="2019-02" db="EMBL/GenBank/DDBJ databases">
        <authorList>
            <person name="Li Y."/>
        </authorList>
    </citation>
    <scope>NUCLEOTIDE SEQUENCE [LARGE SCALE GENOMIC DNA]</scope>
    <source>
        <strain evidence="2 3">3-7</strain>
    </source>
</reference>
<dbReference type="Proteomes" id="UP000292085">
    <property type="component" value="Unassembled WGS sequence"/>
</dbReference>
<evidence type="ECO:0000313" key="2">
    <source>
        <dbReference type="EMBL" id="RZF65054.1"/>
    </source>
</evidence>
<name>A0A4Q6Y587_9SPHN</name>
<evidence type="ECO:0000256" key="1">
    <source>
        <dbReference type="HAMAP-Rule" id="MF_00775"/>
    </source>
</evidence>
<dbReference type="OrthoDB" id="5294829at2"/>
<dbReference type="Gene3D" id="2.40.160.20">
    <property type="match status" value="1"/>
</dbReference>
<proteinExistence type="inferred from homology"/>
<comment type="similarity">
    <text evidence="1">Belongs to the UPF0311 family.</text>
</comment>
<dbReference type="EMBL" id="SGIS01000009">
    <property type="protein sequence ID" value="RZF65054.1"/>
    <property type="molecule type" value="Genomic_DNA"/>
</dbReference>
<accession>A0A4Q6Y587</accession>
<dbReference type="PANTHER" id="PTHR37315">
    <property type="entry name" value="UPF0311 PROTEIN BLR7842"/>
    <property type="match status" value="1"/>
</dbReference>
<evidence type="ECO:0000313" key="3">
    <source>
        <dbReference type="Proteomes" id="UP000292085"/>
    </source>
</evidence>
<dbReference type="AlphaFoldDB" id="A0A4Q6Y587"/>